<protein>
    <submittedName>
        <fullName evidence="2">Haloacetate dehalogenase H-1</fullName>
        <ecNumber evidence="2">3.8.1.3</ecNumber>
    </submittedName>
</protein>
<proteinExistence type="predicted"/>
<dbReference type="STRING" id="1855912.LuPra_00986"/>
<dbReference type="OrthoDB" id="9776303at2"/>
<dbReference type="PANTHER" id="PTHR43798">
    <property type="entry name" value="MONOACYLGLYCEROL LIPASE"/>
    <property type="match status" value="1"/>
</dbReference>
<sequence>MLVIPTATGSKVSYTVEGSGPPLLLVHGAFSDHDSNWARVAPELRRYASVHAVARRGRGATEATLGHSLADEAQDVLAVIRAAGEPVALVGHSYGAHCALVAAAREPHRVTKLVLYEPAWPHLIQPDAFAALEALAGAGAWDQLAYAFFANVLHVPSEDLDAVRASDDWPPIVADARASLEDLRALGAYDFDAARFGNLRVPVLLQVGSESPREFYVTDALAAVLPDARVETLAGQAHEGMTTAPAEYVASVLRFLHADTPAAVTATVATRS</sequence>
<evidence type="ECO:0000313" key="3">
    <source>
        <dbReference type="Proteomes" id="UP000076079"/>
    </source>
</evidence>
<dbReference type="EMBL" id="CP015136">
    <property type="protein sequence ID" value="AMY07805.1"/>
    <property type="molecule type" value="Genomic_DNA"/>
</dbReference>
<dbReference type="GO" id="GO:0018785">
    <property type="term" value="F:haloacetate dehalogenase activity"/>
    <property type="evidence" value="ECO:0007669"/>
    <property type="project" value="UniProtKB-EC"/>
</dbReference>
<dbReference type="Pfam" id="PF12697">
    <property type="entry name" value="Abhydrolase_6"/>
    <property type="match status" value="1"/>
</dbReference>
<dbReference type="GO" id="GO:0016020">
    <property type="term" value="C:membrane"/>
    <property type="evidence" value="ECO:0007669"/>
    <property type="project" value="TreeGrafter"/>
</dbReference>
<evidence type="ECO:0000259" key="1">
    <source>
        <dbReference type="Pfam" id="PF12697"/>
    </source>
</evidence>
<dbReference type="PANTHER" id="PTHR43798:SF33">
    <property type="entry name" value="HYDROLASE, PUTATIVE (AFU_ORTHOLOGUE AFUA_2G14860)-RELATED"/>
    <property type="match status" value="1"/>
</dbReference>
<dbReference type="SUPFAM" id="SSF53474">
    <property type="entry name" value="alpha/beta-Hydrolases"/>
    <property type="match status" value="1"/>
</dbReference>
<feature type="domain" description="AB hydrolase-1" evidence="1">
    <location>
        <begin position="23"/>
        <end position="250"/>
    </location>
</feature>
<dbReference type="KEGG" id="abac:LuPra_00986"/>
<keyword evidence="3" id="KW-1185">Reference proteome</keyword>
<dbReference type="EC" id="3.8.1.3" evidence="2"/>
<dbReference type="InterPro" id="IPR000073">
    <property type="entry name" value="AB_hydrolase_1"/>
</dbReference>
<dbReference type="Proteomes" id="UP000076079">
    <property type="component" value="Chromosome"/>
</dbReference>
<gene>
    <name evidence="2" type="primary">dehH1_1</name>
    <name evidence="2" type="ORF">LuPra_00986</name>
</gene>
<reference evidence="3" key="2">
    <citation type="submission" date="2016-04" db="EMBL/GenBank/DDBJ databases">
        <title>First Complete Genome Sequence of a Subdivision 6 Acidobacterium.</title>
        <authorList>
            <person name="Huang S."/>
            <person name="Vieira S."/>
            <person name="Bunk B."/>
            <person name="Riedel T."/>
            <person name="Sproeer C."/>
            <person name="Overmann J."/>
        </authorList>
    </citation>
    <scope>NUCLEOTIDE SEQUENCE [LARGE SCALE GENOMIC DNA]</scope>
    <source>
        <strain evidence="3">DSM 100886 HEG_-6_39</strain>
    </source>
</reference>
<accession>A0A143PGZ6</accession>
<name>A0A143PGZ6_LUTPR</name>
<dbReference type="Gene3D" id="3.40.50.1820">
    <property type="entry name" value="alpha/beta hydrolase"/>
    <property type="match status" value="1"/>
</dbReference>
<reference evidence="2 3" key="1">
    <citation type="journal article" date="2016" name="Genome Announc.">
        <title>First Complete Genome Sequence of a Subdivision 6 Acidobacterium Strain.</title>
        <authorList>
            <person name="Huang S."/>
            <person name="Vieira S."/>
            <person name="Bunk B."/>
            <person name="Riedel T."/>
            <person name="Sproer C."/>
            <person name="Overmann J."/>
        </authorList>
    </citation>
    <scope>NUCLEOTIDE SEQUENCE [LARGE SCALE GENOMIC DNA]</scope>
    <source>
        <strain evidence="3">DSM 100886 HEG_-6_39</strain>
    </source>
</reference>
<dbReference type="AlphaFoldDB" id="A0A143PGZ6"/>
<keyword evidence="2" id="KW-0378">Hydrolase</keyword>
<organism evidence="2 3">
    <name type="scientific">Luteitalea pratensis</name>
    <dbReference type="NCBI Taxonomy" id="1855912"/>
    <lineage>
        <taxon>Bacteria</taxon>
        <taxon>Pseudomonadati</taxon>
        <taxon>Acidobacteriota</taxon>
        <taxon>Vicinamibacteria</taxon>
        <taxon>Vicinamibacterales</taxon>
        <taxon>Vicinamibacteraceae</taxon>
        <taxon>Luteitalea</taxon>
    </lineage>
</organism>
<dbReference type="InterPro" id="IPR029058">
    <property type="entry name" value="AB_hydrolase_fold"/>
</dbReference>
<dbReference type="RefSeq" id="WP_110169711.1">
    <property type="nucleotide sequence ID" value="NZ_CP015136.1"/>
</dbReference>
<evidence type="ECO:0000313" key="2">
    <source>
        <dbReference type="EMBL" id="AMY07805.1"/>
    </source>
</evidence>
<dbReference type="InterPro" id="IPR050266">
    <property type="entry name" value="AB_hydrolase_sf"/>
</dbReference>